<dbReference type="GO" id="GO:0003676">
    <property type="term" value="F:nucleic acid binding"/>
    <property type="evidence" value="ECO:0007669"/>
    <property type="project" value="InterPro"/>
</dbReference>
<dbReference type="Gene3D" id="4.10.60.10">
    <property type="entry name" value="Zinc finger, CCHC-type"/>
    <property type="match status" value="1"/>
</dbReference>
<dbReference type="PANTHER" id="PTHR35317">
    <property type="entry name" value="OS04G0629600 PROTEIN"/>
    <property type="match status" value="1"/>
</dbReference>
<feature type="domain" description="CCHC-type" evidence="1">
    <location>
        <begin position="218"/>
        <end position="234"/>
    </location>
</feature>
<dbReference type="AlphaFoldDB" id="A0A087H458"/>
<evidence type="ECO:0000313" key="3">
    <source>
        <dbReference type="Proteomes" id="UP000029120"/>
    </source>
</evidence>
<name>A0A087H458_ARAAL</name>
<proteinExistence type="predicted"/>
<keyword evidence="3" id="KW-1185">Reference proteome</keyword>
<dbReference type="Pfam" id="PF14223">
    <property type="entry name" value="Retrotran_gag_2"/>
    <property type="match status" value="1"/>
</dbReference>
<gene>
    <name evidence="2" type="ordered locus">AALP_Aa4g188800</name>
</gene>
<feature type="domain" description="CCHC-type" evidence="1">
    <location>
        <begin position="242"/>
        <end position="258"/>
    </location>
</feature>
<dbReference type="Proteomes" id="UP000029120">
    <property type="component" value="Chromosome 4"/>
</dbReference>
<organism evidence="2 3">
    <name type="scientific">Arabis alpina</name>
    <name type="common">Alpine rock-cress</name>
    <dbReference type="NCBI Taxonomy" id="50452"/>
    <lineage>
        <taxon>Eukaryota</taxon>
        <taxon>Viridiplantae</taxon>
        <taxon>Streptophyta</taxon>
        <taxon>Embryophyta</taxon>
        <taxon>Tracheophyta</taxon>
        <taxon>Spermatophyta</taxon>
        <taxon>Magnoliopsida</taxon>
        <taxon>eudicotyledons</taxon>
        <taxon>Gunneridae</taxon>
        <taxon>Pentapetalae</taxon>
        <taxon>rosids</taxon>
        <taxon>malvids</taxon>
        <taxon>Brassicales</taxon>
        <taxon>Brassicaceae</taxon>
        <taxon>Arabideae</taxon>
        <taxon>Arabis</taxon>
    </lineage>
</organism>
<dbReference type="EMBL" id="CM002872">
    <property type="protein sequence ID" value="KFK36910.1"/>
    <property type="molecule type" value="Genomic_DNA"/>
</dbReference>
<dbReference type="Gramene" id="KFK36910">
    <property type="protein sequence ID" value="KFK36910"/>
    <property type="gene ID" value="AALP_AA4G188800"/>
</dbReference>
<reference evidence="3" key="1">
    <citation type="journal article" date="2015" name="Nat. Plants">
        <title>Genome expansion of Arabis alpina linked with retrotransposition and reduced symmetric DNA methylation.</title>
        <authorList>
            <person name="Willing E.M."/>
            <person name="Rawat V."/>
            <person name="Mandakova T."/>
            <person name="Maumus F."/>
            <person name="James G.V."/>
            <person name="Nordstroem K.J."/>
            <person name="Becker C."/>
            <person name="Warthmann N."/>
            <person name="Chica C."/>
            <person name="Szarzynska B."/>
            <person name="Zytnicki M."/>
            <person name="Albani M.C."/>
            <person name="Kiefer C."/>
            <person name="Bergonzi S."/>
            <person name="Castaings L."/>
            <person name="Mateos J.L."/>
            <person name="Berns M.C."/>
            <person name="Bujdoso N."/>
            <person name="Piofczyk T."/>
            <person name="de Lorenzo L."/>
            <person name="Barrero-Sicilia C."/>
            <person name="Mateos I."/>
            <person name="Piednoel M."/>
            <person name="Hagmann J."/>
            <person name="Chen-Min-Tao R."/>
            <person name="Iglesias-Fernandez R."/>
            <person name="Schuster S.C."/>
            <person name="Alonso-Blanco C."/>
            <person name="Roudier F."/>
            <person name="Carbonero P."/>
            <person name="Paz-Ares J."/>
            <person name="Davis S.J."/>
            <person name="Pecinka A."/>
            <person name="Quesneville H."/>
            <person name="Colot V."/>
            <person name="Lysak M.A."/>
            <person name="Weigel D."/>
            <person name="Coupland G."/>
            <person name="Schneeberger K."/>
        </authorList>
    </citation>
    <scope>NUCLEOTIDE SEQUENCE [LARGE SCALE GENOMIC DNA]</scope>
    <source>
        <strain evidence="3">cv. Pajares</strain>
    </source>
</reference>
<dbReference type="GO" id="GO:0008270">
    <property type="term" value="F:zinc ion binding"/>
    <property type="evidence" value="ECO:0007669"/>
    <property type="project" value="InterPro"/>
</dbReference>
<evidence type="ECO:0000313" key="2">
    <source>
        <dbReference type="EMBL" id="KFK36910.1"/>
    </source>
</evidence>
<dbReference type="InterPro" id="IPR001878">
    <property type="entry name" value="Znf_CCHC"/>
</dbReference>
<evidence type="ECO:0000259" key="1">
    <source>
        <dbReference type="SMART" id="SM00343"/>
    </source>
</evidence>
<dbReference type="PANTHER" id="PTHR35317:SF23">
    <property type="entry name" value="OS04G0629600 PROTEIN"/>
    <property type="match status" value="1"/>
</dbReference>
<protein>
    <recommendedName>
        <fullName evidence="1">CCHC-type domain-containing protein</fullName>
    </recommendedName>
</protein>
<sequence>MCDPEMSMENPQHVYAILEPENFGWWKVQVQALIQGIDEDAWTMVEEGTDSVRRTRVDMLASKFETMTMEKHESVEAFSGRLNAIANEASVLGKKYKDKKLVKKFLRSLPDKFQSHKSAIDVSMNSDDMTFPQVIGMMQAFELEYNTKVHIKAKDVAFKSNAEERKSDEHENQIKLIVKKHFKRLDQGQHRGVVSQQRSGSSHTIIDADKSLKQGDGQCSECQGYEHRVRNCPTTKRREQIKCSVCKGLGHTRADCVGIPKGKEKSLLTWSDCDSEDEERYVAHSCAGYFGVIEDDETNLTLLEDSKLLSEHLHAEYEKFGKEARSDDLQGVVDRLNLLLKERSEECQKLHVKDMIMENEIDHLKELLNGEKVESESLRGKVHWGLGYQGGPSTNKHVFVKASQPKMVMQKQQPQDGMVRRQLDVNQQKPQDCKVLDVNQDIQTKDESKDKKDHHDAGVCVSTLPWEAVAHNFHG</sequence>
<accession>A0A087H458</accession>
<dbReference type="SMART" id="SM00343">
    <property type="entry name" value="ZnF_C2HC"/>
    <property type="match status" value="2"/>
</dbReference>
<dbReference type="eggNOG" id="ENOG502S89Q">
    <property type="taxonomic scope" value="Eukaryota"/>
</dbReference>
<dbReference type="OMA" id="RMNNEND"/>